<dbReference type="SUPFAM" id="SSF81383">
    <property type="entry name" value="F-box domain"/>
    <property type="match status" value="1"/>
</dbReference>
<evidence type="ECO:0000313" key="2">
    <source>
        <dbReference type="EMBL" id="KAJ7641196.1"/>
    </source>
</evidence>
<dbReference type="AlphaFoldDB" id="A0AAD7C7Q0"/>
<dbReference type="Pfam" id="PF12937">
    <property type="entry name" value="F-box-like"/>
    <property type="match status" value="1"/>
</dbReference>
<accession>A0AAD7C7Q0</accession>
<dbReference type="SUPFAM" id="SSF52047">
    <property type="entry name" value="RNI-like"/>
    <property type="match status" value="1"/>
</dbReference>
<reference evidence="2" key="1">
    <citation type="submission" date="2023-03" db="EMBL/GenBank/DDBJ databases">
        <title>Massive genome expansion in bonnet fungi (Mycena s.s.) driven by repeated elements and novel gene families across ecological guilds.</title>
        <authorList>
            <consortium name="Lawrence Berkeley National Laboratory"/>
            <person name="Harder C.B."/>
            <person name="Miyauchi S."/>
            <person name="Viragh M."/>
            <person name="Kuo A."/>
            <person name="Thoen E."/>
            <person name="Andreopoulos B."/>
            <person name="Lu D."/>
            <person name="Skrede I."/>
            <person name="Drula E."/>
            <person name="Henrissat B."/>
            <person name="Morin E."/>
            <person name="Kohler A."/>
            <person name="Barry K."/>
            <person name="LaButti K."/>
            <person name="Morin E."/>
            <person name="Salamov A."/>
            <person name="Lipzen A."/>
            <person name="Mereny Z."/>
            <person name="Hegedus B."/>
            <person name="Baldrian P."/>
            <person name="Stursova M."/>
            <person name="Weitz H."/>
            <person name="Taylor A."/>
            <person name="Grigoriev I.V."/>
            <person name="Nagy L.G."/>
            <person name="Martin F."/>
            <person name="Kauserud H."/>
        </authorList>
    </citation>
    <scope>NUCLEOTIDE SEQUENCE</scope>
    <source>
        <strain evidence="2">9284</strain>
    </source>
</reference>
<gene>
    <name evidence="2" type="ORF">FB45DRAFT_1053765</name>
</gene>
<dbReference type="Gene3D" id="1.20.1280.50">
    <property type="match status" value="1"/>
</dbReference>
<organism evidence="2 3">
    <name type="scientific">Roridomyces roridus</name>
    <dbReference type="NCBI Taxonomy" id="1738132"/>
    <lineage>
        <taxon>Eukaryota</taxon>
        <taxon>Fungi</taxon>
        <taxon>Dikarya</taxon>
        <taxon>Basidiomycota</taxon>
        <taxon>Agaricomycotina</taxon>
        <taxon>Agaricomycetes</taxon>
        <taxon>Agaricomycetidae</taxon>
        <taxon>Agaricales</taxon>
        <taxon>Marasmiineae</taxon>
        <taxon>Mycenaceae</taxon>
        <taxon>Roridomyces</taxon>
    </lineage>
</organism>
<sequence>MDAPCTILPDELVCEIFMHFVPTYPLCPPLTGPESPTTLTHVCREWRAIALATPKLWQAISLRFADAGKVETVRTWLDRSGTNPLSIQMETNNGYNHAWLSGDIVGALFLHRDRWEHVKLVLLDSELALIALPMPMLDSLSLEIDKGISDGGFPRGIPRVDCPRLRVLSLCGFRVAVDWLPWSRITSLALRYMYGVNYISALQDSVNLIDLRMIDCGGDTLTPRRDVLLPRLETLIMAHTMPFSQNLSIYILPAVHTLQVPGSYLGYRPIDFFASFIHKSGCRLQKVFITGSFRSNQSETDFQGAFPSIPTITFDKEYRWGGGGEE</sequence>
<name>A0AAD7C7Q0_9AGAR</name>
<protein>
    <recommendedName>
        <fullName evidence="1">F-box domain-containing protein</fullName>
    </recommendedName>
</protein>
<dbReference type="InterPro" id="IPR001810">
    <property type="entry name" value="F-box_dom"/>
</dbReference>
<feature type="domain" description="F-box" evidence="1">
    <location>
        <begin position="8"/>
        <end position="63"/>
    </location>
</feature>
<comment type="caution">
    <text evidence="2">The sequence shown here is derived from an EMBL/GenBank/DDBJ whole genome shotgun (WGS) entry which is preliminary data.</text>
</comment>
<keyword evidence="3" id="KW-1185">Reference proteome</keyword>
<proteinExistence type="predicted"/>
<dbReference type="EMBL" id="JARKIF010000004">
    <property type="protein sequence ID" value="KAJ7641196.1"/>
    <property type="molecule type" value="Genomic_DNA"/>
</dbReference>
<evidence type="ECO:0000313" key="3">
    <source>
        <dbReference type="Proteomes" id="UP001221142"/>
    </source>
</evidence>
<evidence type="ECO:0000259" key="1">
    <source>
        <dbReference type="Pfam" id="PF12937"/>
    </source>
</evidence>
<dbReference type="Proteomes" id="UP001221142">
    <property type="component" value="Unassembled WGS sequence"/>
</dbReference>
<dbReference type="InterPro" id="IPR036047">
    <property type="entry name" value="F-box-like_dom_sf"/>
</dbReference>